<evidence type="ECO:0000256" key="4">
    <source>
        <dbReference type="ARBA" id="ARBA00022989"/>
    </source>
</evidence>
<evidence type="ECO:0000313" key="8">
    <source>
        <dbReference type="Proteomes" id="UP000287336"/>
    </source>
</evidence>
<dbReference type="PANTHER" id="PTHR43701">
    <property type="entry name" value="MEMBRANE TRANSPORTER PROTEIN MJ0441-RELATED"/>
    <property type="match status" value="1"/>
</dbReference>
<dbReference type="Proteomes" id="UP000287336">
    <property type="component" value="Unassembled WGS sequence"/>
</dbReference>
<feature type="transmembrane region" description="Helical" evidence="6">
    <location>
        <begin position="169"/>
        <end position="190"/>
    </location>
</feature>
<dbReference type="PANTHER" id="PTHR43701:SF2">
    <property type="entry name" value="MEMBRANE TRANSPORTER PROTEIN YJNA-RELATED"/>
    <property type="match status" value="1"/>
</dbReference>
<feature type="transmembrane region" description="Helical" evidence="6">
    <location>
        <begin position="44"/>
        <end position="62"/>
    </location>
</feature>
<proteinExistence type="inferred from homology"/>
<dbReference type="EMBL" id="RZHG01000019">
    <property type="protein sequence ID" value="RUR30349.1"/>
    <property type="molecule type" value="Genomic_DNA"/>
</dbReference>
<keyword evidence="3 6" id="KW-0812">Transmembrane</keyword>
<reference evidence="7 8" key="1">
    <citation type="submission" date="2018-12" db="EMBL/GenBank/DDBJ databases">
        <title>three novel Halomonas strain isolated from plants.</title>
        <authorList>
            <person name="Sun C."/>
        </authorList>
    </citation>
    <scope>NUCLEOTIDE SEQUENCE [LARGE SCALE GENOMIC DNA]</scope>
    <source>
        <strain evidence="7 8">DSM 19434</strain>
    </source>
</reference>
<comment type="caution">
    <text evidence="7">The sequence shown here is derived from an EMBL/GenBank/DDBJ whole genome shotgun (WGS) entry which is preliminary data.</text>
</comment>
<evidence type="ECO:0000256" key="2">
    <source>
        <dbReference type="ARBA" id="ARBA00009142"/>
    </source>
</evidence>
<comment type="subcellular location">
    <subcellularLocation>
        <location evidence="6">Cell membrane</location>
        <topology evidence="6">Multi-pass membrane protein</topology>
    </subcellularLocation>
    <subcellularLocation>
        <location evidence="1">Membrane</location>
        <topology evidence="1">Multi-pass membrane protein</topology>
    </subcellularLocation>
</comment>
<name>A0A3S0W7G5_9GAMM</name>
<dbReference type="GO" id="GO:0005886">
    <property type="term" value="C:plasma membrane"/>
    <property type="evidence" value="ECO:0007669"/>
    <property type="project" value="UniProtKB-SubCell"/>
</dbReference>
<dbReference type="InterPro" id="IPR051598">
    <property type="entry name" value="TSUP/Inactive_protease-like"/>
</dbReference>
<dbReference type="AlphaFoldDB" id="A0A3S0W7G5"/>
<evidence type="ECO:0000313" key="7">
    <source>
        <dbReference type="EMBL" id="RUR30349.1"/>
    </source>
</evidence>
<feature type="transmembrane region" description="Helical" evidence="6">
    <location>
        <begin position="130"/>
        <end position="162"/>
    </location>
</feature>
<evidence type="ECO:0000256" key="1">
    <source>
        <dbReference type="ARBA" id="ARBA00004141"/>
    </source>
</evidence>
<dbReference type="InterPro" id="IPR002781">
    <property type="entry name" value="TM_pro_TauE-like"/>
</dbReference>
<feature type="transmembrane region" description="Helical" evidence="6">
    <location>
        <begin position="99"/>
        <end position="118"/>
    </location>
</feature>
<gene>
    <name evidence="7" type="ORF">ELY33_11165</name>
</gene>
<accession>A0A3S0W7G5</accession>
<keyword evidence="6" id="KW-1003">Cell membrane</keyword>
<organism evidence="7 8">
    <name type="scientific">Vreelandella andesensis</name>
    <dbReference type="NCBI Taxonomy" id="447567"/>
    <lineage>
        <taxon>Bacteria</taxon>
        <taxon>Pseudomonadati</taxon>
        <taxon>Pseudomonadota</taxon>
        <taxon>Gammaproteobacteria</taxon>
        <taxon>Oceanospirillales</taxon>
        <taxon>Halomonadaceae</taxon>
        <taxon>Vreelandella</taxon>
    </lineage>
</organism>
<feature type="transmembrane region" description="Helical" evidence="6">
    <location>
        <begin position="196"/>
        <end position="217"/>
    </location>
</feature>
<sequence length="246" mass="26185">MSVFEYGIYFVVTFIVSTVFASGGVGSAVALVPIFSMMGLPLNLAKTIGLFINSASTIAASTINVRKGLVDFRFALPLVVSVLVATPIGAWLSQYVSEVLVQWVLTAFLMVSSGLLIFSRREAKAAYDRAWVMLVLGGVVGLVSGLVGVGGGTPILAVLLLLGFNTKKAAYAVSFVIPFSTLGGFFTYLGFVEMDWHLLATVAVASILGGFLGQRIMQLHMNAVQVKKLIAIILLVLSGKMLWTLL</sequence>
<keyword evidence="4 6" id="KW-1133">Transmembrane helix</keyword>
<dbReference type="RefSeq" id="WP_126947983.1">
    <property type="nucleotide sequence ID" value="NZ_RZHG01000019.1"/>
</dbReference>
<evidence type="ECO:0000256" key="3">
    <source>
        <dbReference type="ARBA" id="ARBA00022692"/>
    </source>
</evidence>
<feature type="transmembrane region" description="Helical" evidence="6">
    <location>
        <begin position="6"/>
        <end position="32"/>
    </location>
</feature>
<dbReference type="Pfam" id="PF01925">
    <property type="entry name" value="TauE"/>
    <property type="match status" value="1"/>
</dbReference>
<keyword evidence="8" id="KW-1185">Reference proteome</keyword>
<protein>
    <recommendedName>
        <fullName evidence="6">Probable membrane transporter protein</fullName>
    </recommendedName>
</protein>
<dbReference type="OrthoDB" id="9805863at2"/>
<evidence type="ECO:0000256" key="5">
    <source>
        <dbReference type="ARBA" id="ARBA00023136"/>
    </source>
</evidence>
<comment type="similarity">
    <text evidence="2 6">Belongs to the 4-toluene sulfonate uptake permease (TSUP) (TC 2.A.102) family.</text>
</comment>
<feature type="transmembrane region" description="Helical" evidence="6">
    <location>
        <begin position="74"/>
        <end position="92"/>
    </location>
</feature>
<evidence type="ECO:0000256" key="6">
    <source>
        <dbReference type="RuleBase" id="RU363041"/>
    </source>
</evidence>
<keyword evidence="5 6" id="KW-0472">Membrane</keyword>